<evidence type="ECO:0000313" key="2">
    <source>
        <dbReference type="Proteomes" id="UP000587524"/>
    </source>
</evidence>
<name>A0ABR6CCC8_9HYPH</name>
<accession>A0ABR6CCC8</accession>
<dbReference type="InterPro" id="IPR025332">
    <property type="entry name" value="DUF4238"/>
</dbReference>
<comment type="caution">
    <text evidence="1">The sequence shown here is derived from an EMBL/GenBank/DDBJ whole genome shotgun (WGS) entry which is preliminary data.</text>
</comment>
<evidence type="ECO:0008006" key="3">
    <source>
        <dbReference type="Google" id="ProtNLM"/>
    </source>
</evidence>
<gene>
    <name evidence="1" type="ORF">HNQ97_004704</name>
</gene>
<protein>
    <recommendedName>
        <fullName evidence="3">DUF4238 domain-containing protein</fullName>
    </recommendedName>
</protein>
<organism evidence="1 2">
    <name type="scientific">Aminobacter ciceronei</name>
    <dbReference type="NCBI Taxonomy" id="150723"/>
    <lineage>
        <taxon>Bacteria</taxon>
        <taxon>Pseudomonadati</taxon>
        <taxon>Pseudomonadota</taxon>
        <taxon>Alphaproteobacteria</taxon>
        <taxon>Hyphomicrobiales</taxon>
        <taxon>Phyllobacteriaceae</taxon>
        <taxon>Aminobacter</taxon>
    </lineage>
</organism>
<proteinExistence type="predicted"/>
<dbReference type="EMBL" id="JACJHZ010000025">
    <property type="protein sequence ID" value="MBA9022688.1"/>
    <property type="molecule type" value="Genomic_DNA"/>
</dbReference>
<evidence type="ECO:0000313" key="1">
    <source>
        <dbReference type="EMBL" id="MBA9022688.1"/>
    </source>
</evidence>
<dbReference type="Proteomes" id="UP000587524">
    <property type="component" value="Unassembled WGS sequence"/>
</dbReference>
<sequence>MILKNFLNDRGGLYFWRREFPVGHVRTTTPANLFLEDDLYTVIGDEGERDSSLEHGFSKLEAAGAHFLRQLLDIVRSGKKPHMGEDVWEFLQLFRYYSDKRSAAWHSRFLSDEEFNAVLEEVANKPHVTDADRAWLANPKDVDRIKRNSRIAAQATGPTEELLEAMRGRGLAIYIAPRSASFVLGDHPTAVAKIGSATEGAFGGKLSFMPIASDVALGYSWQPRTVHLEQLTRPQLRTMNEAMTRQSEMIAGRSQALVASLSRVSYETPEYFTTSDYVFE</sequence>
<keyword evidence="2" id="KW-1185">Reference proteome</keyword>
<dbReference type="Pfam" id="PF14022">
    <property type="entry name" value="DUF4238"/>
    <property type="match status" value="1"/>
</dbReference>
<reference evidence="1 2" key="1">
    <citation type="submission" date="2020-08" db="EMBL/GenBank/DDBJ databases">
        <title>Genomic Encyclopedia of Type Strains, Phase IV (KMG-IV): sequencing the most valuable type-strain genomes for metagenomic binning, comparative biology and taxonomic classification.</title>
        <authorList>
            <person name="Goeker M."/>
        </authorList>
    </citation>
    <scope>NUCLEOTIDE SEQUENCE [LARGE SCALE GENOMIC DNA]</scope>
    <source>
        <strain evidence="1 2">DSM 17455</strain>
    </source>
</reference>